<dbReference type="GO" id="GO:0016020">
    <property type="term" value="C:membrane"/>
    <property type="evidence" value="ECO:0007669"/>
    <property type="project" value="UniProtKB-SubCell"/>
</dbReference>
<gene>
    <name evidence="5" type="ORF">A5707_05435</name>
</gene>
<comment type="subcellular location">
    <subcellularLocation>
        <location evidence="1">Membrane</location>
    </subcellularLocation>
</comment>
<evidence type="ECO:0000313" key="6">
    <source>
        <dbReference type="Proteomes" id="UP000093592"/>
    </source>
</evidence>
<evidence type="ECO:0008006" key="7">
    <source>
        <dbReference type="Google" id="ProtNLM"/>
    </source>
</evidence>
<dbReference type="RefSeq" id="WP_065015658.1">
    <property type="nucleotide sequence ID" value="NZ_LZKJ01000154.1"/>
</dbReference>
<comment type="caution">
    <text evidence="5">The sequence shown here is derived from an EMBL/GenBank/DDBJ whole genome shotgun (WGS) entry which is preliminary data.</text>
</comment>
<keyword evidence="4" id="KW-0812">Transmembrane</keyword>
<protein>
    <recommendedName>
        <fullName evidence="7">Twin-arginine translocation pathway signal</fullName>
    </recommendedName>
</protein>
<keyword evidence="2 4" id="KW-0472">Membrane</keyword>
<dbReference type="OrthoDB" id="5196392at2"/>
<dbReference type="PANTHER" id="PTHR37042">
    <property type="entry name" value="OUTER MEMBRANE PROTEIN RV1973"/>
    <property type="match status" value="1"/>
</dbReference>
<evidence type="ECO:0000256" key="3">
    <source>
        <dbReference type="SAM" id="MobiDB-lite"/>
    </source>
</evidence>
<dbReference type="Proteomes" id="UP000093592">
    <property type="component" value="Unassembled WGS sequence"/>
</dbReference>
<keyword evidence="4" id="KW-1133">Transmembrane helix</keyword>
<evidence type="ECO:0000256" key="4">
    <source>
        <dbReference type="SAM" id="Phobius"/>
    </source>
</evidence>
<name>A0A1A2YXY6_9MYCO</name>
<dbReference type="EMBL" id="LZKJ01000154">
    <property type="protein sequence ID" value="OBI43154.1"/>
    <property type="molecule type" value="Genomic_DNA"/>
</dbReference>
<evidence type="ECO:0000256" key="2">
    <source>
        <dbReference type="ARBA" id="ARBA00023136"/>
    </source>
</evidence>
<evidence type="ECO:0000313" key="5">
    <source>
        <dbReference type="EMBL" id="OBI43154.1"/>
    </source>
</evidence>
<evidence type="ECO:0000256" key="1">
    <source>
        <dbReference type="ARBA" id="ARBA00004370"/>
    </source>
</evidence>
<organism evidence="5 6">
    <name type="scientific">Mycobacterium kyorinense</name>
    <dbReference type="NCBI Taxonomy" id="487514"/>
    <lineage>
        <taxon>Bacteria</taxon>
        <taxon>Bacillati</taxon>
        <taxon>Actinomycetota</taxon>
        <taxon>Actinomycetes</taxon>
        <taxon>Mycobacteriales</taxon>
        <taxon>Mycobacteriaceae</taxon>
        <taxon>Mycobacterium</taxon>
    </lineage>
</organism>
<feature type="region of interest" description="Disordered" evidence="3">
    <location>
        <begin position="1"/>
        <end position="31"/>
    </location>
</feature>
<feature type="transmembrane region" description="Helical" evidence="4">
    <location>
        <begin position="52"/>
        <end position="71"/>
    </location>
</feature>
<dbReference type="PANTHER" id="PTHR37042:SF4">
    <property type="entry name" value="OUTER MEMBRANE PROTEIN RV1973"/>
    <property type="match status" value="1"/>
</dbReference>
<dbReference type="AlphaFoldDB" id="A0A1A2YXY6"/>
<accession>A0A1A2YXY6</accession>
<reference evidence="6" key="1">
    <citation type="submission" date="2016-06" db="EMBL/GenBank/DDBJ databases">
        <authorList>
            <person name="Sutton G."/>
            <person name="Brinkac L."/>
            <person name="Sanka R."/>
            <person name="Adams M."/>
            <person name="Lau E."/>
            <person name="Sam S."/>
            <person name="Sreng N."/>
            <person name="Him V."/>
            <person name="Kerleguer A."/>
            <person name="Cheng S."/>
        </authorList>
    </citation>
    <scope>NUCLEOTIDE SEQUENCE [LARGE SCALE GENOMIC DNA]</scope>
    <source>
        <strain evidence="6">E861</strain>
    </source>
</reference>
<sequence length="205" mass="21762">MTVEQGSSVDNAETPPVTDAEQPSAGQGSARARGLAAVGRLTRSCLTRWRPLLATTLVVAAIGVAAGLFFFQYRPAQRFGDAAARRVVQAASDGAVAVLSYSYGNLDGDFAKAKSHLTGEFLDYYSKFSEQFVAPTARQGKLTASAKVLRAAVSELHPDSATVLVFINQNTASQDKPEPLTTASSVLVTLTKVEESWLIAKLDPL</sequence>
<feature type="compositionally biased region" description="Polar residues" evidence="3">
    <location>
        <begin position="1"/>
        <end position="11"/>
    </location>
</feature>
<proteinExistence type="predicted"/>